<evidence type="ECO:0000313" key="2">
    <source>
        <dbReference type="EMBL" id="GAA3837463.1"/>
    </source>
</evidence>
<feature type="transmembrane region" description="Helical" evidence="1">
    <location>
        <begin position="63"/>
        <end position="81"/>
    </location>
</feature>
<comment type="caution">
    <text evidence="2">The sequence shown here is derived from an EMBL/GenBank/DDBJ whole genome shotgun (WGS) entry which is preliminary data.</text>
</comment>
<accession>A0ABP7J8T2</accession>
<keyword evidence="3" id="KW-1185">Reference proteome</keyword>
<evidence type="ECO:0000313" key="3">
    <source>
        <dbReference type="Proteomes" id="UP001501624"/>
    </source>
</evidence>
<evidence type="ECO:0008006" key="4">
    <source>
        <dbReference type="Google" id="ProtNLM"/>
    </source>
</evidence>
<name>A0ABP7J8T2_9PSEU</name>
<feature type="transmembrane region" description="Helical" evidence="1">
    <location>
        <begin position="25"/>
        <end position="43"/>
    </location>
</feature>
<dbReference type="EMBL" id="BAABCM010000011">
    <property type="protein sequence ID" value="GAA3837463.1"/>
    <property type="molecule type" value="Genomic_DNA"/>
</dbReference>
<protein>
    <recommendedName>
        <fullName evidence="4">PH domain-containing protein</fullName>
    </recommendedName>
</protein>
<keyword evidence="1" id="KW-0812">Transmembrane</keyword>
<reference evidence="3" key="1">
    <citation type="journal article" date="2019" name="Int. J. Syst. Evol. Microbiol.">
        <title>The Global Catalogue of Microorganisms (GCM) 10K type strain sequencing project: providing services to taxonomists for standard genome sequencing and annotation.</title>
        <authorList>
            <consortium name="The Broad Institute Genomics Platform"/>
            <consortium name="The Broad Institute Genome Sequencing Center for Infectious Disease"/>
            <person name="Wu L."/>
            <person name="Ma J."/>
        </authorList>
    </citation>
    <scope>NUCLEOTIDE SEQUENCE [LARGE SCALE GENOMIC DNA]</scope>
    <source>
        <strain evidence="3">JCM 17017</strain>
    </source>
</reference>
<proteinExistence type="predicted"/>
<evidence type="ECO:0000256" key="1">
    <source>
        <dbReference type="SAM" id="Phobius"/>
    </source>
</evidence>
<sequence length="178" mass="19652">MDGMADLGPLVQSYPSDNARRLRQAVLCLVATAGLVPLGLLMVKLDEYLYGNTPAETSMTAPVWIGSACFGLSVLFLPYGLRRLVQGLRHRGERINLHAGGFVHHRNAGDRTEFPWSDVAVVDARGNWQPGKLGHRIGIDWRCVVKRNDGRKVVVNAFFPGARELADRIARAVAPRLR</sequence>
<keyword evidence="1" id="KW-0472">Membrane</keyword>
<dbReference type="Proteomes" id="UP001501624">
    <property type="component" value="Unassembled WGS sequence"/>
</dbReference>
<keyword evidence="1" id="KW-1133">Transmembrane helix</keyword>
<gene>
    <name evidence="2" type="ORF">GCM10022380_64530</name>
</gene>
<organism evidence="2 3">
    <name type="scientific">Amycolatopsis tucumanensis</name>
    <dbReference type="NCBI Taxonomy" id="401106"/>
    <lineage>
        <taxon>Bacteria</taxon>
        <taxon>Bacillati</taxon>
        <taxon>Actinomycetota</taxon>
        <taxon>Actinomycetes</taxon>
        <taxon>Pseudonocardiales</taxon>
        <taxon>Pseudonocardiaceae</taxon>
        <taxon>Amycolatopsis</taxon>
    </lineage>
</organism>